<feature type="non-terminal residue" evidence="1">
    <location>
        <position position="1"/>
    </location>
</feature>
<dbReference type="EMBL" id="CAJOBA010011678">
    <property type="protein sequence ID" value="CAF3871798.1"/>
    <property type="molecule type" value="Genomic_DNA"/>
</dbReference>
<protein>
    <submittedName>
        <fullName evidence="1">Uncharacterized protein</fullName>
    </submittedName>
</protein>
<feature type="non-terminal residue" evidence="1">
    <location>
        <position position="56"/>
    </location>
</feature>
<evidence type="ECO:0000313" key="2">
    <source>
        <dbReference type="Proteomes" id="UP000682733"/>
    </source>
</evidence>
<dbReference type="AlphaFoldDB" id="A0A8S2KUU3"/>
<evidence type="ECO:0000313" key="1">
    <source>
        <dbReference type="EMBL" id="CAF3871798.1"/>
    </source>
</evidence>
<comment type="caution">
    <text evidence="1">The sequence shown here is derived from an EMBL/GenBank/DDBJ whole genome shotgun (WGS) entry which is preliminary data.</text>
</comment>
<proteinExistence type="predicted"/>
<name>A0A8S2KUU3_9BILA</name>
<organism evidence="1 2">
    <name type="scientific">Didymodactylos carnosus</name>
    <dbReference type="NCBI Taxonomy" id="1234261"/>
    <lineage>
        <taxon>Eukaryota</taxon>
        <taxon>Metazoa</taxon>
        <taxon>Spiralia</taxon>
        <taxon>Gnathifera</taxon>
        <taxon>Rotifera</taxon>
        <taxon>Eurotatoria</taxon>
        <taxon>Bdelloidea</taxon>
        <taxon>Philodinida</taxon>
        <taxon>Philodinidae</taxon>
        <taxon>Didymodactylos</taxon>
    </lineage>
</organism>
<dbReference type="Proteomes" id="UP000682733">
    <property type="component" value="Unassembled WGS sequence"/>
</dbReference>
<reference evidence="1" key="1">
    <citation type="submission" date="2021-02" db="EMBL/GenBank/DDBJ databases">
        <authorList>
            <person name="Nowell W R."/>
        </authorList>
    </citation>
    <scope>NUCLEOTIDE SEQUENCE</scope>
</reference>
<accession>A0A8S2KUU3</accession>
<sequence>SAGTTQRVEAAAAITQLQPPVATTTTIDFIEETTAALRRMPINSDNRQNTNYDRHR</sequence>
<gene>
    <name evidence="1" type="ORF">TMI583_LOCUS19669</name>
</gene>